<organism evidence="2 3">
    <name type="scientific">Phaseolus angularis</name>
    <name type="common">Azuki bean</name>
    <name type="synonym">Vigna angularis</name>
    <dbReference type="NCBI Taxonomy" id="3914"/>
    <lineage>
        <taxon>Eukaryota</taxon>
        <taxon>Viridiplantae</taxon>
        <taxon>Streptophyta</taxon>
        <taxon>Embryophyta</taxon>
        <taxon>Tracheophyta</taxon>
        <taxon>Spermatophyta</taxon>
        <taxon>Magnoliopsida</taxon>
        <taxon>eudicotyledons</taxon>
        <taxon>Gunneridae</taxon>
        <taxon>Pentapetalae</taxon>
        <taxon>rosids</taxon>
        <taxon>fabids</taxon>
        <taxon>Fabales</taxon>
        <taxon>Fabaceae</taxon>
        <taxon>Papilionoideae</taxon>
        <taxon>50 kb inversion clade</taxon>
        <taxon>NPAAA clade</taxon>
        <taxon>indigoferoid/millettioid clade</taxon>
        <taxon>Phaseoleae</taxon>
        <taxon>Vigna</taxon>
    </lineage>
</organism>
<protein>
    <submittedName>
        <fullName evidence="2">Uncharacterized protein</fullName>
    </submittedName>
</protein>
<dbReference type="PANTHER" id="PTHR34061">
    <property type="entry name" value="PROTEIN, PUTATIVE-RELATED"/>
    <property type="match status" value="1"/>
</dbReference>
<gene>
    <name evidence="2" type="ORF">HKW66_Vig0223050</name>
</gene>
<feature type="region of interest" description="Disordered" evidence="1">
    <location>
        <begin position="1"/>
        <end position="30"/>
    </location>
</feature>
<evidence type="ECO:0000256" key="1">
    <source>
        <dbReference type="SAM" id="MobiDB-lite"/>
    </source>
</evidence>
<dbReference type="AlphaFoldDB" id="A0A8T0K0Q6"/>
<reference evidence="2 3" key="1">
    <citation type="submission" date="2020-05" db="EMBL/GenBank/DDBJ databases">
        <title>Vigna angularis (adzuki bean) Var. LongXiaoDou No. 4 denovo assembly.</title>
        <authorList>
            <person name="Xiang H."/>
        </authorList>
    </citation>
    <scope>NUCLEOTIDE SEQUENCE [LARGE SCALE GENOMIC DNA]</scope>
    <source>
        <tissue evidence="2">Leaf</tissue>
    </source>
</reference>
<accession>A0A8T0K0Q6</accession>
<feature type="compositionally biased region" description="Polar residues" evidence="1">
    <location>
        <begin position="1"/>
        <end position="24"/>
    </location>
</feature>
<name>A0A8T0K0Q6_PHAAN</name>
<evidence type="ECO:0000313" key="2">
    <source>
        <dbReference type="EMBL" id="KAG2390289.1"/>
    </source>
</evidence>
<comment type="caution">
    <text evidence="2">The sequence shown here is derived from an EMBL/GenBank/DDBJ whole genome shotgun (WGS) entry which is preliminary data.</text>
</comment>
<dbReference type="EMBL" id="JABFOF010000007">
    <property type="protein sequence ID" value="KAG2390289.1"/>
    <property type="molecule type" value="Genomic_DNA"/>
</dbReference>
<dbReference type="Proteomes" id="UP000743370">
    <property type="component" value="Unassembled WGS sequence"/>
</dbReference>
<evidence type="ECO:0000313" key="3">
    <source>
        <dbReference type="Proteomes" id="UP000743370"/>
    </source>
</evidence>
<dbReference type="PANTHER" id="PTHR34061:SF2">
    <property type="entry name" value="PROTEIN, PUTATIVE-RELATED"/>
    <property type="match status" value="1"/>
</dbReference>
<sequence>MAATTTSSTNGFFTLRSTNSSENGGENKVRGCGKPDGVAMWFINGVTTAFFASLEHCCIRIATQEDVDEANDDMPLILNDGNLRHRPAAATTTGKRKVKGKKRLTTSTGLVVEILDILDIQQS</sequence>
<proteinExistence type="predicted"/>